<keyword evidence="2" id="KW-0813">Transport</keyword>
<accession>A0A3M0BMT6</accession>
<dbReference type="InterPro" id="IPR003593">
    <property type="entry name" value="AAA+_ATPase"/>
</dbReference>
<dbReference type="PROSITE" id="PS50893">
    <property type="entry name" value="ABC_TRANSPORTER_2"/>
    <property type="match status" value="1"/>
</dbReference>
<dbReference type="InterPro" id="IPR050095">
    <property type="entry name" value="ECF_ABC_transporter_ATP-bd"/>
</dbReference>
<keyword evidence="6" id="KW-1278">Translocase</keyword>
<evidence type="ECO:0000256" key="2">
    <source>
        <dbReference type="ARBA" id="ARBA00022448"/>
    </source>
</evidence>
<dbReference type="InterPro" id="IPR015856">
    <property type="entry name" value="ABC_transpr_CbiO/EcfA_su"/>
</dbReference>
<evidence type="ECO:0000313" key="10">
    <source>
        <dbReference type="Proteomes" id="UP000280842"/>
    </source>
</evidence>
<organism evidence="9 10">
    <name type="scientific">Hydrogenothermus marinus</name>
    <dbReference type="NCBI Taxonomy" id="133270"/>
    <lineage>
        <taxon>Bacteria</taxon>
        <taxon>Pseudomonadati</taxon>
        <taxon>Aquificota</taxon>
        <taxon>Aquificia</taxon>
        <taxon>Aquificales</taxon>
        <taxon>Hydrogenothermaceae</taxon>
        <taxon>Hydrogenothermus</taxon>
    </lineage>
</organism>
<dbReference type="Gene3D" id="3.40.50.300">
    <property type="entry name" value="P-loop containing nucleotide triphosphate hydrolases"/>
    <property type="match status" value="1"/>
</dbReference>
<dbReference type="SUPFAM" id="SSF52540">
    <property type="entry name" value="P-loop containing nucleoside triphosphate hydrolases"/>
    <property type="match status" value="1"/>
</dbReference>
<dbReference type="GO" id="GO:0016887">
    <property type="term" value="F:ATP hydrolysis activity"/>
    <property type="evidence" value="ECO:0007669"/>
    <property type="project" value="InterPro"/>
</dbReference>
<keyword evidence="3" id="KW-1003">Cell membrane</keyword>
<dbReference type="SMART" id="SM00382">
    <property type="entry name" value="AAA"/>
    <property type="match status" value="1"/>
</dbReference>
<dbReference type="GO" id="GO:0043190">
    <property type="term" value="C:ATP-binding cassette (ABC) transporter complex"/>
    <property type="evidence" value="ECO:0007669"/>
    <property type="project" value="TreeGrafter"/>
</dbReference>
<dbReference type="EMBL" id="REFO01000010">
    <property type="protein sequence ID" value="RMA97846.1"/>
    <property type="molecule type" value="Genomic_DNA"/>
</dbReference>
<gene>
    <name evidence="9" type="ORF">CLV39_0476</name>
</gene>
<comment type="caution">
    <text evidence="9">The sequence shown here is derived from an EMBL/GenBank/DDBJ whole genome shotgun (WGS) entry which is preliminary data.</text>
</comment>
<name>A0A3M0BMT6_9AQUI</name>
<dbReference type="Pfam" id="PF00005">
    <property type="entry name" value="ABC_tran"/>
    <property type="match status" value="1"/>
</dbReference>
<proteinExistence type="predicted"/>
<dbReference type="InterPro" id="IPR003439">
    <property type="entry name" value="ABC_transporter-like_ATP-bd"/>
</dbReference>
<dbReference type="AlphaFoldDB" id="A0A3M0BMT6"/>
<dbReference type="InterPro" id="IPR027417">
    <property type="entry name" value="P-loop_NTPase"/>
</dbReference>
<dbReference type="GO" id="GO:0042626">
    <property type="term" value="F:ATPase-coupled transmembrane transporter activity"/>
    <property type="evidence" value="ECO:0007669"/>
    <property type="project" value="TreeGrafter"/>
</dbReference>
<dbReference type="PANTHER" id="PTHR43553:SF27">
    <property type="entry name" value="ENERGY-COUPLING FACTOR TRANSPORTER ATP-BINDING PROTEIN ECFA2"/>
    <property type="match status" value="1"/>
</dbReference>
<dbReference type="PANTHER" id="PTHR43553">
    <property type="entry name" value="HEAVY METAL TRANSPORTER"/>
    <property type="match status" value="1"/>
</dbReference>
<evidence type="ECO:0000256" key="3">
    <source>
        <dbReference type="ARBA" id="ARBA00022475"/>
    </source>
</evidence>
<dbReference type="InterPro" id="IPR017871">
    <property type="entry name" value="ABC_transporter-like_CS"/>
</dbReference>
<reference evidence="9 10" key="1">
    <citation type="submission" date="2018-10" db="EMBL/GenBank/DDBJ databases">
        <title>Genomic Encyclopedia of Archaeal and Bacterial Type Strains, Phase II (KMG-II): from individual species to whole genera.</title>
        <authorList>
            <person name="Goeker M."/>
        </authorList>
    </citation>
    <scope>NUCLEOTIDE SEQUENCE [LARGE SCALE GENOMIC DNA]</scope>
    <source>
        <strain evidence="9 10">VM1</strain>
    </source>
</reference>
<keyword evidence="7" id="KW-0472">Membrane</keyword>
<feature type="domain" description="ABC transporter" evidence="8">
    <location>
        <begin position="10"/>
        <end position="241"/>
    </location>
</feature>
<dbReference type="GO" id="GO:0005524">
    <property type="term" value="F:ATP binding"/>
    <property type="evidence" value="ECO:0007669"/>
    <property type="project" value="UniProtKB-KW"/>
</dbReference>
<evidence type="ECO:0000256" key="6">
    <source>
        <dbReference type="ARBA" id="ARBA00022967"/>
    </source>
</evidence>
<protein>
    <submittedName>
        <fullName evidence="9">Cobalt/nickel transport system ATP-binding protein</fullName>
    </submittedName>
</protein>
<evidence type="ECO:0000256" key="4">
    <source>
        <dbReference type="ARBA" id="ARBA00022741"/>
    </source>
</evidence>
<keyword evidence="4" id="KW-0547">Nucleotide-binding</keyword>
<dbReference type="CDD" id="cd03225">
    <property type="entry name" value="ABC_cobalt_CbiO_domain1"/>
    <property type="match status" value="1"/>
</dbReference>
<sequence length="257" mass="29371">MPLNQEDFLIKCNNLTYYFENSIALNNISFSVKKGERLVLLGANGSGKTTLLRILAALYFPHKGELIYKGNIINRKTSKDVLKQLRTEIGILFQNPDTMIFNPTVYDEIAFGLQERDYKNIKDKVYEVAKLCQIEHLLDRSPLKLSGGEKQKVALASILAPNPEVLLLDEPTANLDPGSTGWLIDLLYELDITLIISTHNLSIAPEFASRALVLDTSHNLIFDGSLKELKNEYEILKKANLVHKHKYRNDFHWHDWY</sequence>
<keyword evidence="5 9" id="KW-0067">ATP-binding</keyword>
<dbReference type="Proteomes" id="UP000280842">
    <property type="component" value="Unassembled WGS sequence"/>
</dbReference>
<keyword evidence="10" id="KW-1185">Reference proteome</keyword>
<evidence type="ECO:0000256" key="1">
    <source>
        <dbReference type="ARBA" id="ARBA00004202"/>
    </source>
</evidence>
<comment type="subcellular location">
    <subcellularLocation>
        <location evidence="1">Cell membrane</location>
        <topology evidence="1">Peripheral membrane protein</topology>
    </subcellularLocation>
</comment>
<evidence type="ECO:0000259" key="8">
    <source>
        <dbReference type="PROSITE" id="PS50893"/>
    </source>
</evidence>
<dbReference type="PROSITE" id="PS00211">
    <property type="entry name" value="ABC_TRANSPORTER_1"/>
    <property type="match status" value="1"/>
</dbReference>
<evidence type="ECO:0000256" key="5">
    <source>
        <dbReference type="ARBA" id="ARBA00022840"/>
    </source>
</evidence>
<evidence type="ECO:0000313" key="9">
    <source>
        <dbReference type="EMBL" id="RMA97846.1"/>
    </source>
</evidence>
<evidence type="ECO:0000256" key="7">
    <source>
        <dbReference type="ARBA" id="ARBA00023136"/>
    </source>
</evidence>